<keyword evidence="9" id="KW-1185">Reference proteome</keyword>
<dbReference type="EMBL" id="CP041235">
    <property type="protein sequence ID" value="QOP43431.1"/>
    <property type="molecule type" value="Genomic_DNA"/>
</dbReference>
<evidence type="ECO:0000256" key="4">
    <source>
        <dbReference type="ARBA" id="ARBA00022452"/>
    </source>
</evidence>
<keyword evidence="3" id="KW-0813">Transport</keyword>
<dbReference type="AlphaFoldDB" id="A0A7M1B128"/>
<accession>A0A7M1B128</accession>
<protein>
    <submittedName>
        <fullName evidence="8">TolC family protein</fullName>
    </submittedName>
</protein>
<reference evidence="8 9" key="1">
    <citation type="submission" date="2019-06" db="EMBL/GenBank/DDBJ databases">
        <title>Sulfurimonas gotlandica sp. nov., a chemoautotrophic and psychrotolerant epsilonproteobacterium isolated from a pelagic redoxcline, and an emended description of the genus Sulfurimonas.</title>
        <authorList>
            <person name="Wang S."/>
            <person name="Jiang L."/>
            <person name="Shao Z."/>
        </authorList>
    </citation>
    <scope>NUCLEOTIDE SEQUENCE [LARGE SCALE GENOMIC DNA]</scope>
    <source>
        <strain evidence="8 9">S2-6</strain>
    </source>
</reference>
<dbReference type="GO" id="GO:0009279">
    <property type="term" value="C:cell outer membrane"/>
    <property type="evidence" value="ECO:0007669"/>
    <property type="project" value="UniProtKB-SubCell"/>
</dbReference>
<dbReference type="GO" id="GO:1990281">
    <property type="term" value="C:efflux pump complex"/>
    <property type="evidence" value="ECO:0007669"/>
    <property type="project" value="TreeGrafter"/>
</dbReference>
<evidence type="ECO:0000256" key="2">
    <source>
        <dbReference type="ARBA" id="ARBA00007613"/>
    </source>
</evidence>
<proteinExistence type="inferred from homology"/>
<dbReference type="Proteomes" id="UP000593719">
    <property type="component" value="Chromosome"/>
</dbReference>
<dbReference type="GO" id="GO:0015288">
    <property type="term" value="F:porin activity"/>
    <property type="evidence" value="ECO:0007669"/>
    <property type="project" value="TreeGrafter"/>
</dbReference>
<keyword evidence="7" id="KW-0998">Cell outer membrane</keyword>
<evidence type="ECO:0000256" key="5">
    <source>
        <dbReference type="ARBA" id="ARBA00022692"/>
    </source>
</evidence>
<keyword evidence="6" id="KW-0472">Membrane</keyword>
<dbReference type="Gene3D" id="1.20.1600.10">
    <property type="entry name" value="Outer membrane efflux proteins (OEP)"/>
    <property type="match status" value="1"/>
</dbReference>
<sequence length="412" mass="46626">MKKLLLLTVVPALLFGDDLKSLLEFAKENNNLVNASKIAVHAKAKEVQSATSNYFPTVDVSAFYKRDDKPSPFFPGTTYGARAKIGFDIYDGGKKSYTKKQKENEKKSASFSYKDTKKSILLGITEDYYNLKSLQASLGATIEASKAVKAQLERVRHFYEADLATSDDVDRLQSAYDSTLYAIESTKFQITALHKALELKVGKKINTLKNSQFDKRAAQNEELLDSIESLRYKKAALQNLGETVESYYYPTIRIEDTYSFYGYQDKPTFGGIPIAYLDKQNELMATVGLRLFDFGTLKEQKEALKLQADALNQQIIYKSKEQQMQQELAQERIHTAKLNIKSSKSALKAAKSALKTITEKYNAGIVDNVVYLDALSAKTEAKARYEKARNDLEIAYGIYYYYNNKNLEEFVK</sequence>
<name>A0A7M1B128_9BACT</name>
<keyword evidence="4" id="KW-1134">Transmembrane beta strand</keyword>
<dbReference type="PANTHER" id="PTHR30026:SF20">
    <property type="entry name" value="OUTER MEMBRANE PROTEIN TOLC"/>
    <property type="match status" value="1"/>
</dbReference>
<gene>
    <name evidence="8" type="ORF">FJR45_05470</name>
</gene>
<evidence type="ECO:0000256" key="7">
    <source>
        <dbReference type="ARBA" id="ARBA00023237"/>
    </source>
</evidence>
<evidence type="ECO:0000256" key="3">
    <source>
        <dbReference type="ARBA" id="ARBA00022448"/>
    </source>
</evidence>
<dbReference type="Pfam" id="PF02321">
    <property type="entry name" value="OEP"/>
    <property type="match status" value="1"/>
</dbReference>
<organism evidence="8 9">
    <name type="scientific">Sulfurimonas sediminis</name>
    <dbReference type="NCBI Taxonomy" id="2590020"/>
    <lineage>
        <taxon>Bacteria</taxon>
        <taxon>Pseudomonadati</taxon>
        <taxon>Campylobacterota</taxon>
        <taxon>Epsilonproteobacteria</taxon>
        <taxon>Campylobacterales</taxon>
        <taxon>Sulfurimonadaceae</taxon>
        <taxon>Sulfurimonas</taxon>
    </lineage>
</organism>
<dbReference type="SUPFAM" id="SSF56954">
    <property type="entry name" value="Outer membrane efflux proteins (OEP)"/>
    <property type="match status" value="1"/>
</dbReference>
<dbReference type="InterPro" id="IPR051906">
    <property type="entry name" value="TolC-like"/>
</dbReference>
<dbReference type="RefSeq" id="WP_193151718.1">
    <property type="nucleotide sequence ID" value="NZ_CP041235.1"/>
</dbReference>
<dbReference type="KEGG" id="ssei:FJR45_05470"/>
<dbReference type="PANTHER" id="PTHR30026">
    <property type="entry name" value="OUTER MEMBRANE PROTEIN TOLC"/>
    <property type="match status" value="1"/>
</dbReference>
<dbReference type="InterPro" id="IPR003423">
    <property type="entry name" value="OMP_efflux"/>
</dbReference>
<evidence type="ECO:0000313" key="8">
    <source>
        <dbReference type="EMBL" id="QOP43431.1"/>
    </source>
</evidence>
<keyword evidence="5" id="KW-0812">Transmembrane</keyword>
<comment type="similarity">
    <text evidence="2">Belongs to the outer membrane factor (OMF) (TC 1.B.17) family.</text>
</comment>
<evidence type="ECO:0000256" key="1">
    <source>
        <dbReference type="ARBA" id="ARBA00004442"/>
    </source>
</evidence>
<dbReference type="GO" id="GO:0015562">
    <property type="term" value="F:efflux transmembrane transporter activity"/>
    <property type="evidence" value="ECO:0007669"/>
    <property type="project" value="InterPro"/>
</dbReference>
<evidence type="ECO:0000313" key="9">
    <source>
        <dbReference type="Proteomes" id="UP000593719"/>
    </source>
</evidence>
<comment type="subcellular location">
    <subcellularLocation>
        <location evidence="1">Cell outer membrane</location>
    </subcellularLocation>
</comment>
<evidence type="ECO:0000256" key="6">
    <source>
        <dbReference type="ARBA" id="ARBA00023136"/>
    </source>
</evidence>